<keyword evidence="3" id="KW-0347">Helicase</keyword>
<keyword evidence="3" id="KW-0547">Nucleotide-binding</keyword>
<dbReference type="CTD" id="24588681"/>
<gene>
    <name evidence="3" type="primary">DBP4</name>
    <name evidence="3" type="ORF">MS3_00008311</name>
</gene>
<reference evidence="3" key="2">
    <citation type="journal article" date="2019" name="Gigascience">
        <title>High-quality Schistosoma haematobium genome achieved by single-molecule and long-range sequencing.</title>
        <authorList>
            <person name="Stroehlein A.J."/>
            <person name="Korhonen P.K."/>
            <person name="Chong T.M."/>
            <person name="Lim Y.L."/>
            <person name="Chan K.G."/>
            <person name="Webster B."/>
            <person name="Rollinson D."/>
            <person name="Brindley P.J."/>
            <person name="Gasser R.B."/>
            <person name="Young N.D."/>
        </authorList>
    </citation>
    <scope>NUCLEOTIDE SEQUENCE</scope>
</reference>
<keyword evidence="4" id="KW-1185">Reference proteome</keyword>
<reference evidence="3" key="3">
    <citation type="submission" date="2021-06" db="EMBL/GenBank/DDBJ databases">
        <title>Chromosome-level genome assembly for S. haematobium.</title>
        <authorList>
            <person name="Stroehlein A.J."/>
        </authorList>
    </citation>
    <scope>NUCLEOTIDE SEQUENCE</scope>
</reference>
<dbReference type="Proteomes" id="UP000471633">
    <property type="component" value="Unassembled WGS sequence"/>
</dbReference>
<dbReference type="AlphaFoldDB" id="A0A922LER5"/>
<evidence type="ECO:0000313" key="4">
    <source>
        <dbReference type="Proteomes" id="UP000471633"/>
    </source>
</evidence>
<evidence type="ECO:0000313" key="3">
    <source>
        <dbReference type="EMBL" id="KAH9581063.1"/>
    </source>
</evidence>
<name>A0A922LER5_SCHHA</name>
<feature type="chain" id="PRO_5037943408" evidence="2">
    <location>
        <begin position="25"/>
        <end position="358"/>
    </location>
</feature>
<reference evidence="3" key="1">
    <citation type="journal article" date="2012" name="Nat. Genet.">
        <title>Whole-genome sequence of Schistosoma haematobium.</title>
        <authorList>
            <person name="Young N.D."/>
            <person name="Jex A.R."/>
            <person name="Li B."/>
            <person name="Liu S."/>
            <person name="Yang L."/>
            <person name="Xiong Z."/>
            <person name="Li Y."/>
            <person name="Cantacessi C."/>
            <person name="Hall R.S."/>
            <person name="Xu X."/>
            <person name="Chen F."/>
            <person name="Wu X."/>
            <person name="Zerlotini A."/>
            <person name="Oliveira G."/>
            <person name="Hofmann A."/>
            <person name="Zhang G."/>
            <person name="Fang X."/>
            <person name="Kang Y."/>
            <person name="Campbell B.E."/>
            <person name="Loukas A."/>
            <person name="Ranganathan S."/>
            <person name="Rollinson D."/>
            <person name="Rinaldi G."/>
            <person name="Brindley P.J."/>
            <person name="Yang H."/>
            <person name="Wang J."/>
            <person name="Wang J."/>
            <person name="Gasser R.B."/>
        </authorList>
    </citation>
    <scope>NUCLEOTIDE SEQUENCE</scope>
</reference>
<dbReference type="EMBL" id="AMPZ03000006">
    <property type="protein sequence ID" value="KAH9581063.1"/>
    <property type="molecule type" value="Genomic_DNA"/>
</dbReference>
<keyword evidence="3" id="KW-0067">ATP-binding</keyword>
<keyword evidence="2" id="KW-0732">Signal</keyword>
<dbReference type="RefSeq" id="XP_051065268.1">
    <property type="nucleotide sequence ID" value="XM_051216675.1"/>
</dbReference>
<accession>A0A922LER5</accession>
<sequence>MLHKCLVINLVLLLLLYRFPESKLQRRVSKESSSLLARKLELTQSARLAFTAYLRDYCLMARRNPTKQKQQQQQQSNELLNVFNAKDLPVEKFANSLGLPFISSLPKEYIQLVPDSVKLIKSFPSVVSNLSDGNVNQLSTTTATTDNVFSSMKMNLPHSTELIASNTDNNVDENDINMDSDDNLLIKKSSFNVMPNETKLKPLDLVQDTSTDDDTIEDDQHSRKSVNKLKKLSRIQLAKKELKQKIRSHRKLEFDDEGHVICEKIGDIPVAKPPIPIDNQIETTITSNETLNIDQERRLLHEIIDKEDKKLWRQRIRQRHQAERKKLKEERKKLSQSNGPKISLKENSSDSNIENESD</sequence>
<keyword evidence="3" id="KW-0378">Hydrolase</keyword>
<dbReference type="GeneID" id="24588681"/>
<feature type="compositionally biased region" description="Basic and acidic residues" evidence="1">
    <location>
        <begin position="320"/>
        <end position="333"/>
    </location>
</feature>
<protein>
    <submittedName>
        <fullName evidence="3">ATP-dependent RNA helicase dbp4</fullName>
    </submittedName>
</protein>
<comment type="caution">
    <text evidence="3">The sequence shown here is derived from an EMBL/GenBank/DDBJ whole genome shotgun (WGS) entry which is preliminary data.</text>
</comment>
<reference evidence="3" key="4">
    <citation type="journal article" date="2022" name="PLoS Pathog.">
        <title>Chromosome-level genome of Schistosoma haematobium underpins genome-wide explorations of molecular variation.</title>
        <authorList>
            <person name="Stroehlein A.J."/>
            <person name="Korhonen P.K."/>
            <person name="Lee V.V."/>
            <person name="Ralph S.A."/>
            <person name="Mentink-Kane M."/>
            <person name="You H."/>
            <person name="McManus D.P."/>
            <person name="Tchuente L.T."/>
            <person name="Stothard J.R."/>
            <person name="Kaur P."/>
            <person name="Dudchenko O."/>
            <person name="Aiden E.L."/>
            <person name="Yang B."/>
            <person name="Yang H."/>
            <person name="Emery A.M."/>
            <person name="Webster B.L."/>
            <person name="Brindley P.J."/>
            <person name="Rollinson D."/>
            <person name="Chang B.C.H."/>
            <person name="Gasser R.B."/>
            <person name="Young N.D."/>
        </authorList>
    </citation>
    <scope>NUCLEOTIDE SEQUENCE</scope>
</reference>
<evidence type="ECO:0000256" key="2">
    <source>
        <dbReference type="SAM" id="SignalP"/>
    </source>
</evidence>
<feature type="region of interest" description="Disordered" evidence="1">
    <location>
        <begin position="317"/>
        <end position="358"/>
    </location>
</feature>
<evidence type="ECO:0000256" key="1">
    <source>
        <dbReference type="SAM" id="MobiDB-lite"/>
    </source>
</evidence>
<dbReference type="GO" id="GO:0004386">
    <property type="term" value="F:helicase activity"/>
    <property type="evidence" value="ECO:0007669"/>
    <property type="project" value="UniProtKB-KW"/>
</dbReference>
<organism evidence="3 4">
    <name type="scientific">Schistosoma haematobium</name>
    <name type="common">Blood fluke</name>
    <dbReference type="NCBI Taxonomy" id="6185"/>
    <lineage>
        <taxon>Eukaryota</taxon>
        <taxon>Metazoa</taxon>
        <taxon>Spiralia</taxon>
        <taxon>Lophotrochozoa</taxon>
        <taxon>Platyhelminthes</taxon>
        <taxon>Trematoda</taxon>
        <taxon>Digenea</taxon>
        <taxon>Strigeidida</taxon>
        <taxon>Schistosomatoidea</taxon>
        <taxon>Schistosomatidae</taxon>
        <taxon>Schistosoma</taxon>
    </lineage>
</organism>
<proteinExistence type="predicted"/>
<feature type="signal peptide" evidence="2">
    <location>
        <begin position="1"/>
        <end position="24"/>
    </location>
</feature>